<organism evidence="2">
    <name type="scientific">Potexvirus alternantherae</name>
    <dbReference type="NCBI Taxonomy" id="85454"/>
    <lineage>
        <taxon>Viruses</taxon>
        <taxon>Riboviria</taxon>
        <taxon>Orthornavirae</taxon>
        <taxon>Kitrinoviricota</taxon>
        <taxon>Alsuviricetes</taxon>
        <taxon>Tymovirales</taxon>
        <taxon>Alphaflexiviridae</taxon>
        <taxon>Potexvirus</taxon>
    </lineage>
</organism>
<reference evidence="2" key="1">
    <citation type="journal article" date="2011" name="Virus Genes">
        <title>The complete nucleotide sequence of Alternanthera mosaic virus infecting Portulaca grandiflora represents a new strain distinct from phlox isolates.</title>
        <authorList>
            <person name="Ivanov P.A."/>
            <person name="Mukhamedzhanova A.A."/>
            <person name="Smirnov A.A."/>
            <person name="Rodionova N.P."/>
            <person name="Karpova O.V."/>
            <person name="Atabekov J.G."/>
        </authorList>
    </citation>
    <scope>NUCLEOTIDE SEQUENCE</scope>
    <source>
        <strain evidence="2">MU</strain>
    </source>
</reference>
<evidence type="ECO:0000313" key="2">
    <source>
        <dbReference type="EMBL" id="ACO35598.1"/>
    </source>
</evidence>
<dbReference type="EMBL" id="FJ822136">
    <property type="protein sequence ID" value="ACO35598.1"/>
    <property type="molecule type" value="Genomic_RNA"/>
</dbReference>
<name>C1KFW5_9VIRU</name>
<proteinExistence type="predicted"/>
<protein>
    <submittedName>
        <fullName evidence="2">Uncharacterized protein</fullName>
    </submittedName>
</protein>
<feature type="region of interest" description="Disordered" evidence="1">
    <location>
        <begin position="21"/>
        <end position="109"/>
    </location>
</feature>
<accession>C1KFW5</accession>
<feature type="compositionally biased region" description="Polar residues" evidence="1">
    <location>
        <begin position="21"/>
        <end position="51"/>
    </location>
</feature>
<feature type="compositionally biased region" description="Polar residues" evidence="1">
    <location>
        <begin position="65"/>
        <end position="79"/>
    </location>
</feature>
<sequence length="109" mass="12056">MTMAPVPTQWWWALLQSQGSHSPRLLTSSKPQAPLSANSADSLPQSCGTSEQTRHPQLTGKLMGSNLQRSLQPSISSTEWRIRRPCSHQEGWLGLPAKQRESPTPPTSR</sequence>
<evidence type="ECO:0000256" key="1">
    <source>
        <dbReference type="SAM" id="MobiDB-lite"/>
    </source>
</evidence>